<feature type="region of interest" description="Disordered" evidence="1">
    <location>
        <begin position="387"/>
        <end position="409"/>
    </location>
</feature>
<feature type="region of interest" description="Disordered" evidence="1">
    <location>
        <begin position="652"/>
        <end position="696"/>
    </location>
</feature>
<evidence type="ECO:0000313" key="3">
    <source>
        <dbReference type="Proteomes" id="UP001516023"/>
    </source>
</evidence>
<gene>
    <name evidence="2" type="ORF">HJC23_011567</name>
</gene>
<feature type="region of interest" description="Disordered" evidence="1">
    <location>
        <begin position="803"/>
        <end position="1058"/>
    </location>
</feature>
<sequence>MPPRDSDSLGSPVSYQRIRQSQTSMEHPTDPGTKKKKSSSKSKQRDKDKSRSERDKSKSKDGRKSKSDDKRHHRRDAEIPPDPNTRSQQGVTVSSFLSRQKSMQRETESYRSNANGYNDSGSSGKPSLLTIGDAEYFNRSPVSSHGNTVDTVPSDHPSSSIIQTHRTCTLCHRTLSRKQFSERDRFLVHLSLGPGAVCRTCTMTVCATKLKMMPSHEQLLMDYANRGEYLVNSGLLPALKFPPGAAVTEGALVLHSGGGSGSNTNSNNDIGGSQALVPFDPSMNNANSQPNPFPTNNTAVPLTMGVDVNANFSGILPEEERPTHIADCKYIDCVLSMPCYAKLNSMELFYSSKDVSVSMAALDAVKLYGTVDSEYFIAHDGDGNKVVPRSVRKGRNAENGGSSPKNDKNVNPKSIVCLVIGEGNLPRTAVLASLHYGWTTLSIDPTLSEDWDGFQDDVPNYTGYSGTISEFMTDDYTDSFLELSSSQSNVQHLVIVAIQTTKDQMRLKGRSNINEIRARYEDVPTTLVSMSPLRKATLAPKRRDGQCGSKLEKDVGYEPNCSYIDEGVFSACRLVEVWNFHNEDNGSGDEEGSNPDEFENYDEESIEGDRQDSYRDPVEEPMMFSMEQLSAENMSKSSDSVYRRFQQHIKEYEADHEKQEGQRKNRLSRKTTIDSMSTLSTKGAMPLGDPSKKRSSIRQLANNTTANKNDGAMVLAISSRLEEENSRRKSKGEKKGRKQKKSSFQPRPIPDDIPEGVEIGPGNFVGEGPTQVAHQLVEWNQNYDDVPHDRKMTRVSSDNIDAYADKGSHKAVDYADDNYYPTADTWDETSEKHDDDESYSHRSGECYEGDEKSYDDLDNKSDRDNYNSGHDERGSYQSGCSEEWDAYRDTENGNSESYDAPRTAAQNHDRGYYRSQSDEYYEEERVEGRDANDSNSEHNEQVSYHSHSSEEFDTFDDLPSRSKKQGKYYSAFDRDDDNSGHSSNYVFDDQDQTSTNSGIAALNDFNASRNKIDESSYGEEDDVFPDCWSDDEDLVRTPGSSSVPQKLKPWHTKETHGNSFMSYESFN</sequence>
<name>A0ABD3QR82_9STRA</name>
<feature type="region of interest" description="Disordered" evidence="1">
    <location>
        <begin position="718"/>
        <end position="772"/>
    </location>
</feature>
<evidence type="ECO:0008006" key="4">
    <source>
        <dbReference type="Google" id="ProtNLM"/>
    </source>
</evidence>
<proteinExistence type="predicted"/>
<dbReference type="AlphaFoldDB" id="A0ABD3QR82"/>
<organism evidence="2 3">
    <name type="scientific">Cyclotella cryptica</name>
    <dbReference type="NCBI Taxonomy" id="29204"/>
    <lineage>
        <taxon>Eukaryota</taxon>
        <taxon>Sar</taxon>
        <taxon>Stramenopiles</taxon>
        <taxon>Ochrophyta</taxon>
        <taxon>Bacillariophyta</taxon>
        <taxon>Coscinodiscophyceae</taxon>
        <taxon>Thalassiosirophycidae</taxon>
        <taxon>Stephanodiscales</taxon>
        <taxon>Stephanodiscaceae</taxon>
        <taxon>Cyclotella</taxon>
    </lineage>
</organism>
<feature type="region of interest" description="Disordered" evidence="1">
    <location>
        <begin position="1"/>
        <end position="126"/>
    </location>
</feature>
<feature type="compositionally biased region" description="Acidic residues" evidence="1">
    <location>
        <begin position="1016"/>
        <end position="1033"/>
    </location>
</feature>
<feature type="compositionally biased region" description="Basic and acidic residues" evidence="1">
    <location>
        <begin position="829"/>
        <end position="874"/>
    </location>
</feature>
<feature type="compositionally biased region" description="Polar residues" evidence="1">
    <location>
        <begin position="84"/>
        <end position="101"/>
    </location>
</feature>
<feature type="compositionally biased region" description="Basic and acidic residues" evidence="1">
    <location>
        <begin position="652"/>
        <end position="663"/>
    </location>
</feature>
<feature type="compositionally biased region" description="Basic and acidic residues" evidence="1">
    <location>
        <begin position="43"/>
        <end position="78"/>
    </location>
</feature>
<protein>
    <recommendedName>
        <fullName evidence="4">C2H2-type domain-containing protein</fullName>
    </recommendedName>
</protein>
<keyword evidence="3" id="KW-1185">Reference proteome</keyword>
<feature type="compositionally biased region" description="Polar residues" evidence="1">
    <location>
        <begin position="8"/>
        <end position="26"/>
    </location>
</feature>
<evidence type="ECO:0000313" key="2">
    <source>
        <dbReference type="EMBL" id="KAL3802944.1"/>
    </source>
</evidence>
<feature type="region of interest" description="Disordered" evidence="1">
    <location>
        <begin position="583"/>
        <end position="615"/>
    </location>
</feature>
<feature type="compositionally biased region" description="Basic and acidic residues" evidence="1">
    <location>
        <begin position="803"/>
        <end position="813"/>
    </location>
</feature>
<comment type="caution">
    <text evidence="2">The sequence shown here is derived from an EMBL/GenBank/DDBJ whole genome shotgun (WGS) entry which is preliminary data.</text>
</comment>
<evidence type="ECO:0000256" key="1">
    <source>
        <dbReference type="SAM" id="MobiDB-lite"/>
    </source>
</evidence>
<dbReference type="Proteomes" id="UP001516023">
    <property type="component" value="Unassembled WGS sequence"/>
</dbReference>
<dbReference type="EMBL" id="JABMIG020000016">
    <property type="protein sequence ID" value="KAL3802944.1"/>
    <property type="molecule type" value="Genomic_DNA"/>
</dbReference>
<feature type="compositionally biased region" description="Basic residues" evidence="1">
    <location>
        <begin position="728"/>
        <end position="741"/>
    </location>
</feature>
<feature type="compositionally biased region" description="Acidic residues" evidence="1">
    <location>
        <begin position="586"/>
        <end position="606"/>
    </location>
</feature>
<accession>A0ABD3QR82</accession>
<reference evidence="2 3" key="1">
    <citation type="journal article" date="2020" name="G3 (Bethesda)">
        <title>Improved Reference Genome for Cyclotella cryptica CCMP332, a Model for Cell Wall Morphogenesis, Salinity Adaptation, and Lipid Production in Diatoms (Bacillariophyta).</title>
        <authorList>
            <person name="Roberts W.R."/>
            <person name="Downey K.M."/>
            <person name="Ruck E.C."/>
            <person name="Traller J.C."/>
            <person name="Alverson A.J."/>
        </authorList>
    </citation>
    <scope>NUCLEOTIDE SEQUENCE [LARGE SCALE GENOMIC DNA]</scope>
    <source>
        <strain evidence="2 3">CCMP332</strain>
    </source>
</reference>
<feature type="compositionally biased region" description="Basic and acidic residues" evidence="1">
    <location>
        <begin position="926"/>
        <end position="940"/>
    </location>
</feature>
<feature type="compositionally biased region" description="Polar residues" evidence="1">
    <location>
        <begin position="110"/>
        <end position="125"/>
    </location>
</feature>